<organism evidence="2 3">
    <name type="scientific">Adhaeribacter rhizoryzae</name>
    <dbReference type="NCBI Taxonomy" id="2607907"/>
    <lineage>
        <taxon>Bacteria</taxon>
        <taxon>Pseudomonadati</taxon>
        <taxon>Bacteroidota</taxon>
        <taxon>Cytophagia</taxon>
        <taxon>Cytophagales</taxon>
        <taxon>Hymenobacteraceae</taxon>
        <taxon>Adhaeribacter</taxon>
    </lineage>
</organism>
<dbReference type="Proteomes" id="UP000323426">
    <property type="component" value="Unassembled WGS sequence"/>
</dbReference>
<reference evidence="2 3" key="1">
    <citation type="submission" date="2019-09" db="EMBL/GenBank/DDBJ databases">
        <title>Genome sequence and assembly of Adhaeribacter sp.</title>
        <authorList>
            <person name="Chhetri G."/>
        </authorList>
    </citation>
    <scope>NUCLEOTIDE SEQUENCE [LARGE SCALE GENOMIC DNA]</scope>
    <source>
        <strain evidence="2 3">DK36</strain>
    </source>
</reference>
<evidence type="ECO:0000256" key="1">
    <source>
        <dbReference type="SAM" id="SignalP"/>
    </source>
</evidence>
<evidence type="ECO:0000313" key="2">
    <source>
        <dbReference type="EMBL" id="KAA5548659.1"/>
    </source>
</evidence>
<protein>
    <submittedName>
        <fullName evidence="2">Uncharacterized protein</fullName>
    </submittedName>
</protein>
<keyword evidence="3" id="KW-1185">Reference proteome</keyword>
<feature type="signal peptide" evidence="1">
    <location>
        <begin position="1"/>
        <end position="21"/>
    </location>
</feature>
<comment type="caution">
    <text evidence="2">The sequence shown here is derived from an EMBL/GenBank/DDBJ whole genome shotgun (WGS) entry which is preliminary data.</text>
</comment>
<feature type="chain" id="PRO_5024322652" evidence="1">
    <location>
        <begin position="22"/>
        <end position="641"/>
    </location>
</feature>
<sequence length="641" mass="73797">MQFKKFTLFFLFVLLGYVARAQNAVQTRLAYTFTDKFTFSDEWQYLSTDIYLFNGSKFTRVVNELESGAGRDKKNYRKDLEYMFISAQLKNIKIFGNENVIYPLYNFNIGTDKKEYTTEVSDNIEVIRIIDKLPVSDESKNIEATIQAKAITNDETGDMFNIVSSQLLNISKLTNPSGALLSLVGEFGNLLGSTSKKKEYRFSSTIRLYEGQDFDTRLHSVRMYVLVPPDAKQPTLRMARFAEYLGGGHANLDRRKIEELVNYKDYPFLIIANYKSLYKTDVLSGNEINTELIEKRKQKITNAHDAGLVKDETFKQEMFYIEYLRTFAELKQNLNHYKLNYRNNISEANSKTLFSIIQSYRSLKSLQRQREKEFAKNSTFQTVFKPEYQAVASSADLYLEGDHNLKNSKELVLTLLELDTEIKNNLNAAKREAYLAKLNAVELPNKEYLATTIEGEAITRYINQLEDMQYKELFEKDVNKLATLAGTDENLAFRNTLVEKVGTTKCIKCRELVKEAVLSFNKRYEATKAQEALKKTEDLRKLADAKVTEFLKKKYCIDNNIKSSFAPDAVPAFVARFTQKNNDLGKQTEELNNLLKEGLKSEKLENITDYNNRLEVLMKQIEDGFNEICTSEKTLCGCYSG</sequence>
<accession>A0A5M6DQY0</accession>
<dbReference type="RefSeq" id="WP_150086987.1">
    <property type="nucleotide sequence ID" value="NZ_VWSF01000002.1"/>
</dbReference>
<proteinExistence type="predicted"/>
<evidence type="ECO:0000313" key="3">
    <source>
        <dbReference type="Proteomes" id="UP000323426"/>
    </source>
</evidence>
<dbReference type="EMBL" id="VWSF01000002">
    <property type="protein sequence ID" value="KAA5548659.1"/>
    <property type="molecule type" value="Genomic_DNA"/>
</dbReference>
<gene>
    <name evidence="2" type="ORF">F0145_03855</name>
</gene>
<keyword evidence="1" id="KW-0732">Signal</keyword>
<dbReference type="AlphaFoldDB" id="A0A5M6DQY0"/>
<name>A0A5M6DQY0_9BACT</name>